<protein>
    <recommendedName>
        <fullName evidence="7">Flo11 domain-containing protein</fullName>
    </recommendedName>
</protein>
<evidence type="ECO:0000313" key="4">
    <source>
        <dbReference type="EMBL" id="CCE44448.1"/>
    </source>
</evidence>
<dbReference type="EMBL" id="HE605208">
    <property type="protein sequence ID" value="CCE44448.1"/>
    <property type="molecule type" value="Genomic_DNA"/>
</dbReference>
<feature type="compositionally biased region" description="Low complexity" evidence="1">
    <location>
        <begin position="1195"/>
        <end position="1206"/>
    </location>
</feature>
<sequence>MISHYSSILIVIYISLCVHVTATLLSSSSNNQENYYDFTEGIIFAIEDANEQQVSCLFQNVPYEIIEFPSVPVVVGNGNLKDTVAISTASSEIGTTSSFAVTVSQSSTVEISKTTSTVQAPLPTTTTTNNEPGWLFGWNFRDQTEGESSGMQSPDMELDVSSVVPETDSLWKVTFRIKSVSDSKKLTAMYGSWGIVVDLGFSNNGYATSLRLYGLDAEYAYADPFDMQATIFVTPSLHGSYFCLPDDFGFTYQTVTPSTSQSDDIHSVFQYFVNPGILETHAEAGVAGNQADFGGLDYTKRRGVSNFCWKIPYCFSAKSTTSSLSLATETSESVSMAETIVEISAESAVNLVTTSIMEPSVETPFSLESGIASESETLEQYGSESLELSAEAPSVSLPTESTTESSSEPSSEPSSEVASEWTAESSAESSSEPSSEPSSEVASEWTAESSAESSSEPSSEPSSEVASEWTAESTAESSTESSSESSTEVASEWTAESSAESSSEPSSEPSSEVATTEVAFKPTTEAALESTTATASESTFEPLSEAQTEILYELTSDFSTESGTNHSTHSNAGSSYTSDTEEESSLVSLTEQLFQSYSESVFESQETSDNVWVSESSVESLFETLIETYVLGSNSSTSIAAVAITESFSLETSASEISSTESELVVEFSLVPSQSAGNTLETTTASAYTTSETVSSNSEASVEFTLEFSSTLSSPELLQESIHIISETESTDEVLYPLEETASLSNFESSMESIAVGSHSLSGSSTTESNTVLTTSLENSTSYSIINSGETSDVTYVPTDSTTVISNLSEVYESTSNFNLSAPSAEATLGESVETTSSESVEAFLSETNETTSSKAVETSSSESAEVSSSERIDESSPIHTYTNPVKSTTYTTVAAITPFIETIEISNLSTNIESSTTLYANSKNDSTDIASGSQTTSLSIETSSVASSYSTYLNSSTINFVVETSHFSSEKNSYSSVTLEQQSFVTTDSSSVVPLATNTEEDVSLGSSNSLESLTSATKNTIATYVSSSPATTVSYTTSQESSMLSSSTISSSSVARSLVSNVMVAETSAGIKKSYATAVTETSLSFIEEPSISQSTDEPTSSATVDSWSTDNLTHSSASTNQELAVANETDDVTTSNTEFSETDLTNTSTISLSTIIRDETIPTSTSSGTTMTIQIVSTLISSTEQTQSTDKSSQSGESIESSQTAEYESVYDATETISMPSPSSLSSALSMSSSSSSTSSLSLSSSSLSSFPPAAVAQTFNTSMISSTSTSASYTDPSPPVLNQYVDGSNHLVPSVVALLLMVI</sequence>
<keyword evidence="2" id="KW-0472">Membrane</keyword>
<accession>G8BII3</accession>
<gene>
    <name evidence="3 4" type="ordered locus">CPAR2_402490</name>
</gene>
<reference evidence="5" key="4">
    <citation type="submission" date="2025-05" db="UniProtKB">
        <authorList>
            <consortium name="EnsemblFungi"/>
        </authorList>
    </citation>
    <scope>IDENTIFICATION</scope>
</reference>
<keyword evidence="6" id="KW-1185">Reference proteome</keyword>
<feature type="compositionally biased region" description="Polar residues" evidence="1">
    <location>
        <begin position="559"/>
        <end position="573"/>
    </location>
</feature>
<evidence type="ECO:0000256" key="2">
    <source>
        <dbReference type="SAM" id="Phobius"/>
    </source>
</evidence>
<name>G8BII3_CANPC</name>
<feature type="transmembrane region" description="Helical" evidence="2">
    <location>
        <begin position="7"/>
        <end position="25"/>
    </location>
</feature>
<accession>A0AAJ8W2P2</accession>
<feature type="compositionally biased region" description="Low complexity" evidence="1">
    <location>
        <begin position="850"/>
        <end position="868"/>
    </location>
</feature>
<feature type="region of interest" description="Disordered" evidence="1">
    <location>
        <begin position="559"/>
        <end position="584"/>
    </location>
</feature>
<feature type="compositionally biased region" description="Polar residues" evidence="1">
    <location>
        <begin position="1185"/>
        <end position="1194"/>
    </location>
</feature>
<feature type="region of interest" description="Disordered" evidence="1">
    <location>
        <begin position="1091"/>
        <end position="1146"/>
    </location>
</feature>
<feature type="compositionally biased region" description="Polar residues" evidence="1">
    <location>
        <begin position="1135"/>
        <end position="1146"/>
    </location>
</feature>
<proteinExistence type="predicted"/>
<dbReference type="STRING" id="578454.G8BII3"/>
<feature type="compositionally biased region" description="Polar residues" evidence="1">
    <location>
        <begin position="1091"/>
        <end position="1125"/>
    </location>
</feature>
<evidence type="ECO:0000313" key="3">
    <source>
        <dbReference type="CGD" id="CAL0000153871"/>
    </source>
</evidence>
<dbReference type="CGD" id="CAL0000153871">
    <property type="gene designation" value="CPAR2_402490"/>
</dbReference>
<evidence type="ECO:0000256" key="1">
    <source>
        <dbReference type="SAM" id="MobiDB-lite"/>
    </source>
</evidence>
<evidence type="ECO:0000313" key="5">
    <source>
        <dbReference type="EnsemblFungi" id="CPAR2_402490-T-p1"/>
    </source>
</evidence>
<feature type="region of interest" description="Disordered" evidence="1">
    <location>
        <begin position="846"/>
        <end position="884"/>
    </location>
</feature>
<feature type="compositionally biased region" description="Low complexity" evidence="1">
    <location>
        <begin position="383"/>
        <end position="539"/>
    </location>
</feature>
<dbReference type="Proteomes" id="UP000005221">
    <property type="component" value="Chromosome 4"/>
</dbReference>
<keyword evidence="2" id="KW-0812">Transmembrane</keyword>
<keyword evidence="2" id="KW-1133">Transmembrane helix</keyword>
<dbReference type="VEuPathDB" id="FungiDB:CPAR2_402490"/>
<reference evidence="4" key="3">
    <citation type="submission" date="2011-10" db="EMBL/GenBank/DDBJ databases">
        <title>Transcriptional landscape of the pathogenic yeast Candida parapsilosis.</title>
        <authorList>
            <person name="Guida A."/>
            <person name="Lindstaedt C."/>
            <person name="Maguire S.L."/>
            <person name="Ding C."/>
            <person name="Higgins D.G."/>
            <person name="Harris D."/>
            <person name="Berriman M."/>
            <person name="Butler G."/>
        </authorList>
    </citation>
    <scope>NUCLEOTIDE SEQUENCE</scope>
    <source>
        <strain evidence="4">CDC317</strain>
    </source>
</reference>
<feature type="region of interest" description="Disordered" evidence="1">
    <location>
        <begin position="376"/>
        <end position="547"/>
    </location>
</feature>
<dbReference type="EnsemblFungi" id="CPAR2_402490-T">
    <property type="protein sequence ID" value="CPAR2_402490-T-p1"/>
    <property type="gene ID" value="CPAR2_402490"/>
</dbReference>
<evidence type="ECO:0000313" key="6">
    <source>
        <dbReference type="Proteomes" id="UP000005221"/>
    </source>
</evidence>
<reference evidence="6" key="1">
    <citation type="journal article" date="2009" name="Nature">
        <title>Evolution of pathogenicity and sexual reproduction in eight Candida genomes.</title>
        <authorList>
            <person name="Butler G."/>
            <person name="Rasmussen M.D."/>
            <person name="Lin M.F."/>
            <person name="Santos M.A."/>
            <person name="Sakthikumar S."/>
            <person name="Munro C.A."/>
            <person name="Rheinbay E."/>
            <person name="Grabherr M."/>
            <person name="Forche A."/>
            <person name="Reedy J.L."/>
            <person name="Agrafioti I."/>
            <person name="Arnaud M.B."/>
            <person name="Bates S."/>
            <person name="Brown A.J."/>
            <person name="Brunke S."/>
            <person name="Costanzo M.C."/>
            <person name="Fitzpatrick D.A."/>
            <person name="de Groot P.W."/>
            <person name="Harris D."/>
            <person name="Hoyer L.L."/>
            <person name="Hube B."/>
            <person name="Klis F.M."/>
            <person name="Kodira C."/>
            <person name="Lennard N."/>
            <person name="Logue M.E."/>
            <person name="Martin R."/>
            <person name="Neiman A.M."/>
            <person name="Nikolaou E."/>
            <person name="Quail M.A."/>
            <person name="Quinn J."/>
            <person name="Santos M.C."/>
            <person name="Schmitzberger F.F."/>
            <person name="Sherlock G."/>
            <person name="Shah P."/>
            <person name="Silverstein K.A."/>
            <person name="Skrzypek M.S."/>
            <person name="Soll D."/>
            <person name="Staggs R."/>
            <person name="Stansfield I."/>
            <person name="Stumpf M.P."/>
            <person name="Sudbery P.E."/>
            <person name="Srikantha T."/>
            <person name="Zeng Q."/>
            <person name="Berman J."/>
            <person name="Berriman M."/>
            <person name="Heitman J."/>
            <person name="Gow N.A."/>
            <person name="Lorenz M.C."/>
            <person name="Birren B.W."/>
            <person name="Kellis M."/>
            <person name="Cuomo C.A."/>
        </authorList>
    </citation>
    <scope>NUCLEOTIDE SEQUENCE [LARGE SCALE GENOMIC DNA]</scope>
    <source>
        <strain evidence="6">CDC 317 / ATCC MYA-4646</strain>
    </source>
</reference>
<evidence type="ECO:0008006" key="7">
    <source>
        <dbReference type="Google" id="ProtNLM"/>
    </source>
</evidence>
<dbReference type="eggNOG" id="KOG1217">
    <property type="taxonomic scope" value="Eukaryota"/>
</dbReference>
<feature type="region of interest" description="Disordered" evidence="1">
    <location>
        <begin position="1185"/>
        <end position="1212"/>
    </location>
</feature>
<reference evidence="6" key="2">
    <citation type="journal article" date="2011" name="BMC Genomics">
        <title>Using RNA-seq to determine the transcriptional landscape and the hypoxic response of the pathogenic yeast Candida parapsilosis.</title>
        <authorList>
            <person name="Guida A."/>
            <person name="Lindstaedt C."/>
            <person name="Maguire S.L."/>
            <person name="Ding C."/>
            <person name="Higgins D.G."/>
            <person name="Corton N.J."/>
            <person name="Berriman M."/>
            <person name="Butler G."/>
        </authorList>
    </citation>
    <scope>GENOME REANNOTATION</scope>
    <source>
        <strain evidence="6">CDC 317 / ATCC MYA-4646</strain>
    </source>
</reference>
<organism evidence="4 6">
    <name type="scientific">Candida parapsilosis (strain CDC 317 / ATCC MYA-4646)</name>
    <name type="common">Yeast</name>
    <name type="synonym">Monilia parapsilosis</name>
    <dbReference type="NCBI Taxonomy" id="578454"/>
    <lineage>
        <taxon>Eukaryota</taxon>
        <taxon>Fungi</taxon>
        <taxon>Dikarya</taxon>
        <taxon>Ascomycota</taxon>
        <taxon>Saccharomycotina</taxon>
        <taxon>Pichiomycetes</taxon>
        <taxon>Debaryomycetaceae</taxon>
        <taxon>Candida/Lodderomyces clade</taxon>
        <taxon>Candida</taxon>
    </lineage>
</organism>